<dbReference type="WBParaSite" id="PSAMB.scaffold2508size22830.g18123.t1">
    <property type="protein sequence ID" value="PSAMB.scaffold2508size22830.g18123.t1"/>
    <property type="gene ID" value="PSAMB.scaffold2508size22830.g18123"/>
</dbReference>
<keyword evidence="7" id="KW-0406">Ion transport</keyword>
<evidence type="ECO:0000256" key="2">
    <source>
        <dbReference type="ARBA" id="ARBA00022448"/>
    </source>
</evidence>
<evidence type="ECO:0000313" key="13">
    <source>
        <dbReference type="Proteomes" id="UP000887566"/>
    </source>
</evidence>
<comment type="subcellular location">
    <subcellularLocation>
        <location evidence="1">Endomembrane system</location>
        <topology evidence="1">Multi-pass membrane protein</topology>
    </subcellularLocation>
</comment>
<reference evidence="14" key="1">
    <citation type="submission" date="2022-11" db="UniProtKB">
        <authorList>
            <consortium name="WormBaseParasite"/>
        </authorList>
    </citation>
    <scope>IDENTIFICATION</scope>
</reference>
<feature type="compositionally biased region" description="Acidic residues" evidence="10">
    <location>
        <begin position="181"/>
        <end position="196"/>
    </location>
</feature>
<feature type="domain" description="Cation/H+ exchanger transmembrane" evidence="12">
    <location>
        <begin position="10"/>
        <end position="131"/>
    </location>
</feature>
<dbReference type="GO" id="GO:0015386">
    <property type="term" value="F:potassium:proton antiporter activity"/>
    <property type="evidence" value="ECO:0007669"/>
    <property type="project" value="TreeGrafter"/>
</dbReference>
<dbReference type="InterPro" id="IPR006153">
    <property type="entry name" value="Cation/H_exchanger_TM"/>
</dbReference>
<name>A0A914VU83_9BILA</name>
<feature type="transmembrane region" description="Helical" evidence="11">
    <location>
        <begin position="12"/>
        <end position="34"/>
    </location>
</feature>
<dbReference type="Proteomes" id="UP000887566">
    <property type="component" value="Unplaced"/>
</dbReference>
<evidence type="ECO:0000256" key="7">
    <source>
        <dbReference type="ARBA" id="ARBA00023065"/>
    </source>
</evidence>
<organism evidence="13 14">
    <name type="scientific">Plectus sambesii</name>
    <dbReference type="NCBI Taxonomy" id="2011161"/>
    <lineage>
        <taxon>Eukaryota</taxon>
        <taxon>Metazoa</taxon>
        <taxon>Ecdysozoa</taxon>
        <taxon>Nematoda</taxon>
        <taxon>Chromadorea</taxon>
        <taxon>Plectida</taxon>
        <taxon>Plectina</taxon>
        <taxon>Plectoidea</taxon>
        <taxon>Plectidae</taxon>
        <taxon>Plectus</taxon>
    </lineage>
</organism>
<keyword evidence="5 11" id="KW-1133">Transmembrane helix</keyword>
<evidence type="ECO:0000256" key="9">
    <source>
        <dbReference type="ARBA" id="ARBA00023201"/>
    </source>
</evidence>
<keyword evidence="13" id="KW-1185">Reference proteome</keyword>
<keyword evidence="2" id="KW-0813">Transport</keyword>
<feature type="region of interest" description="Disordered" evidence="10">
    <location>
        <begin position="141"/>
        <end position="196"/>
    </location>
</feature>
<accession>A0A914VU83</accession>
<evidence type="ECO:0000256" key="11">
    <source>
        <dbReference type="SAM" id="Phobius"/>
    </source>
</evidence>
<evidence type="ECO:0000256" key="1">
    <source>
        <dbReference type="ARBA" id="ARBA00004127"/>
    </source>
</evidence>
<keyword evidence="4 11" id="KW-0812">Transmembrane</keyword>
<feature type="compositionally biased region" description="Basic residues" evidence="10">
    <location>
        <begin position="146"/>
        <end position="166"/>
    </location>
</feature>
<keyword evidence="3" id="KW-0050">Antiport</keyword>
<keyword evidence="6" id="KW-0915">Sodium</keyword>
<evidence type="ECO:0000256" key="3">
    <source>
        <dbReference type="ARBA" id="ARBA00022449"/>
    </source>
</evidence>
<dbReference type="GO" id="GO:0098719">
    <property type="term" value="P:sodium ion import across plasma membrane"/>
    <property type="evidence" value="ECO:0007669"/>
    <property type="project" value="TreeGrafter"/>
</dbReference>
<proteinExistence type="predicted"/>
<evidence type="ECO:0000259" key="12">
    <source>
        <dbReference type="Pfam" id="PF00999"/>
    </source>
</evidence>
<dbReference type="GO" id="GO:0015385">
    <property type="term" value="F:sodium:proton antiporter activity"/>
    <property type="evidence" value="ECO:0007669"/>
    <property type="project" value="InterPro"/>
</dbReference>
<dbReference type="PANTHER" id="PTHR10110:SF191">
    <property type="entry name" value="SODIUM_HYDROGEN EXCHANGER 8"/>
    <property type="match status" value="1"/>
</dbReference>
<dbReference type="GO" id="GO:0005886">
    <property type="term" value="C:plasma membrane"/>
    <property type="evidence" value="ECO:0007669"/>
    <property type="project" value="TreeGrafter"/>
</dbReference>
<dbReference type="Pfam" id="PF00999">
    <property type="entry name" value="Na_H_Exchanger"/>
    <property type="match status" value="1"/>
</dbReference>
<evidence type="ECO:0000313" key="14">
    <source>
        <dbReference type="WBParaSite" id="PSAMB.scaffold2508size22830.g18123.t1"/>
    </source>
</evidence>
<dbReference type="InterPro" id="IPR018422">
    <property type="entry name" value="Cation/H_exchanger_CPA1"/>
</dbReference>
<keyword evidence="9" id="KW-0739">Sodium transport</keyword>
<dbReference type="AlphaFoldDB" id="A0A914VU83"/>
<evidence type="ECO:0000256" key="8">
    <source>
        <dbReference type="ARBA" id="ARBA00023136"/>
    </source>
</evidence>
<feature type="transmembrane region" description="Helical" evidence="11">
    <location>
        <begin position="40"/>
        <end position="63"/>
    </location>
</feature>
<evidence type="ECO:0000256" key="6">
    <source>
        <dbReference type="ARBA" id="ARBA00023053"/>
    </source>
</evidence>
<keyword evidence="8 11" id="KW-0472">Membrane</keyword>
<dbReference type="GO" id="GO:0012505">
    <property type="term" value="C:endomembrane system"/>
    <property type="evidence" value="ECO:0007669"/>
    <property type="project" value="UniProtKB-SubCell"/>
</dbReference>
<dbReference type="GO" id="GO:0051453">
    <property type="term" value="P:regulation of intracellular pH"/>
    <property type="evidence" value="ECO:0007669"/>
    <property type="project" value="TreeGrafter"/>
</dbReference>
<dbReference type="PANTHER" id="PTHR10110">
    <property type="entry name" value="SODIUM/HYDROGEN EXCHANGER"/>
    <property type="match status" value="1"/>
</dbReference>
<evidence type="ECO:0000256" key="4">
    <source>
        <dbReference type="ARBA" id="ARBA00022692"/>
    </source>
</evidence>
<feature type="transmembrane region" description="Helical" evidence="11">
    <location>
        <begin position="75"/>
        <end position="94"/>
    </location>
</feature>
<feature type="transmembrane region" description="Helical" evidence="11">
    <location>
        <begin position="106"/>
        <end position="130"/>
    </location>
</feature>
<evidence type="ECO:0000256" key="10">
    <source>
        <dbReference type="SAM" id="MobiDB-lite"/>
    </source>
</evidence>
<evidence type="ECO:0000256" key="5">
    <source>
        <dbReference type="ARBA" id="ARBA00022989"/>
    </source>
</evidence>
<protein>
    <submittedName>
        <fullName evidence="14">Cation/H+ exchanger domain-containing protein</fullName>
    </submittedName>
</protein>
<sequence>MTQITMQQTFRTLAFIAETCTFAYLGMAFFTFSLTFDPVFIIWAILLCLIGRATNIFPLSFLVNRFRENGISRKNQFVMWFSGLRGAVAFALALHMDFGDAKTQRIMLATTLSIVLFTIVVLGGGTMPLLKVVNDFAPTGDQQKPLRSRRKRRTKSARSDRKKKRLEKNSVLLSKTQEMIEKEDETATGEDDDVGW</sequence>